<keyword evidence="6 8" id="KW-1133">Transmembrane helix</keyword>
<accession>A0ABU6IYL3</accession>
<keyword evidence="5" id="KW-0862">Zinc</keyword>
<evidence type="ECO:0000256" key="3">
    <source>
        <dbReference type="ARBA" id="ARBA00022475"/>
    </source>
</evidence>
<organism evidence="9 10">
    <name type="scientific">Adlercreutzia shanghongiae</name>
    <dbReference type="NCBI Taxonomy" id="3111773"/>
    <lineage>
        <taxon>Bacteria</taxon>
        <taxon>Bacillati</taxon>
        <taxon>Actinomycetota</taxon>
        <taxon>Coriobacteriia</taxon>
        <taxon>Eggerthellales</taxon>
        <taxon>Eggerthellaceae</taxon>
        <taxon>Adlercreutzia</taxon>
    </lineage>
</organism>
<evidence type="ECO:0000256" key="8">
    <source>
        <dbReference type="SAM" id="Phobius"/>
    </source>
</evidence>
<keyword evidence="7 8" id="KW-0472">Membrane</keyword>
<feature type="transmembrane region" description="Helical" evidence="8">
    <location>
        <begin position="6"/>
        <end position="29"/>
    </location>
</feature>
<feature type="transmembrane region" description="Helical" evidence="8">
    <location>
        <begin position="41"/>
        <end position="59"/>
    </location>
</feature>
<protein>
    <submittedName>
        <fullName evidence="9">ZIP family metal transporter</fullName>
    </submittedName>
</protein>
<evidence type="ECO:0000256" key="1">
    <source>
        <dbReference type="ARBA" id="ARBA00004651"/>
    </source>
</evidence>
<evidence type="ECO:0000313" key="9">
    <source>
        <dbReference type="EMBL" id="MEC4294914.1"/>
    </source>
</evidence>
<dbReference type="PANTHER" id="PTHR11040:SF211">
    <property type="entry name" value="ZINC TRANSPORTER ZIP11"/>
    <property type="match status" value="1"/>
</dbReference>
<dbReference type="InterPro" id="IPR003689">
    <property type="entry name" value="ZIP"/>
</dbReference>
<evidence type="ECO:0000256" key="5">
    <source>
        <dbReference type="ARBA" id="ARBA00022833"/>
    </source>
</evidence>
<gene>
    <name evidence="9" type="ORF">VJ920_06300</name>
</gene>
<dbReference type="PANTHER" id="PTHR11040">
    <property type="entry name" value="ZINC/IRON TRANSPORTER"/>
    <property type="match status" value="1"/>
</dbReference>
<dbReference type="Proteomes" id="UP001343724">
    <property type="component" value="Unassembled WGS sequence"/>
</dbReference>
<comment type="subcellular location">
    <subcellularLocation>
        <location evidence="1">Cell membrane</location>
        <topology evidence="1">Multi-pass membrane protein</topology>
    </subcellularLocation>
</comment>
<proteinExistence type="inferred from homology"/>
<reference evidence="9 10" key="1">
    <citation type="submission" date="2024-01" db="EMBL/GenBank/DDBJ databases">
        <title>novel species in genus Adlercreutzia.</title>
        <authorList>
            <person name="Liu X."/>
        </authorList>
    </citation>
    <scope>NUCLEOTIDE SEQUENCE [LARGE SCALE GENOMIC DNA]</scope>
    <source>
        <strain evidence="9 10">R22</strain>
    </source>
</reference>
<keyword evidence="3" id="KW-1003">Cell membrane</keyword>
<name>A0ABU6IYL3_9ACTN</name>
<evidence type="ECO:0000256" key="2">
    <source>
        <dbReference type="ARBA" id="ARBA00006939"/>
    </source>
</evidence>
<dbReference type="EMBL" id="JAYMFH010000006">
    <property type="protein sequence ID" value="MEC4294914.1"/>
    <property type="molecule type" value="Genomic_DNA"/>
</dbReference>
<comment type="similarity">
    <text evidence="2">Belongs to the ZIP transporter (TC 2.A.5) family.</text>
</comment>
<evidence type="ECO:0000256" key="7">
    <source>
        <dbReference type="ARBA" id="ARBA00023136"/>
    </source>
</evidence>
<comment type="caution">
    <text evidence="9">The sequence shown here is derived from an EMBL/GenBank/DDBJ whole genome shotgun (WGS) entry which is preliminary data.</text>
</comment>
<feature type="transmembrane region" description="Helical" evidence="8">
    <location>
        <begin position="119"/>
        <end position="141"/>
    </location>
</feature>
<feature type="transmembrane region" description="Helical" evidence="8">
    <location>
        <begin position="241"/>
        <end position="263"/>
    </location>
</feature>
<evidence type="ECO:0000256" key="4">
    <source>
        <dbReference type="ARBA" id="ARBA00022692"/>
    </source>
</evidence>
<evidence type="ECO:0000313" key="10">
    <source>
        <dbReference type="Proteomes" id="UP001343724"/>
    </source>
</evidence>
<feature type="transmembrane region" description="Helical" evidence="8">
    <location>
        <begin position="212"/>
        <end position="229"/>
    </location>
</feature>
<feature type="transmembrane region" description="Helical" evidence="8">
    <location>
        <begin position="147"/>
        <end position="164"/>
    </location>
</feature>
<keyword evidence="4 8" id="KW-0812">Transmembrane</keyword>
<feature type="transmembrane region" description="Helical" evidence="8">
    <location>
        <begin position="71"/>
        <end position="91"/>
    </location>
</feature>
<sequence>MSEPMMAAFAIALVVPLAGNTLGAGLVFLMRHGISERFSKALAGFAAGVMIAASVWSLLIPSLEASEGGPLPAWAPATIGFLGGMLLLLVIDHFTPHLHVGSDEPEGVPSTLKKPTMMLFALGVHNLPEGMAVGVVLAGFLAGDPNIALASVVALSVGIAIQNFPEGAIVSLPLVASGYSRPKAFAMSVLCGAVEPLGALLMVAITGLATPILPYVLAFAAGAMMYVVTEELIPETQQGRHTNVGTIGVAVGFVLMMVLDVALG</sequence>
<dbReference type="RefSeq" id="WP_326454633.1">
    <property type="nucleotide sequence ID" value="NZ_JAYMFH010000006.1"/>
</dbReference>
<evidence type="ECO:0000256" key="6">
    <source>
        <dbReference type="ARBA" id="ARBA00022989"/>
    </source>
</evidence>
<dbReference type="Pfam" id="PF02535">
    <property type="entry name" value="Zip"/>
    <property type="match status" value="1"/>
</dbReference>
<keyword evidence="10" id="KW-1185">Reference proteome</keyword>
<feature type="transmembrane region" description="Helical" evidence="8">
    <location>
        <begin position="185"/>
        <end position="206"/>
    </location>
</feature>